<keyword evidence="3" id="KW-1185">Reference proteome</keyword>
<keyword evidence="1" id="KW-0472">Membrane</keyword>
<evidence type="ECO:0000313" key="3">
    <source>
        <dbReference type="Proteomes" id="UP001385951"/>
    </source>
</evidence>
<dbReference type="GO" id="GO:0007008">
    <property type="term" value="P:outer mitochondrial membrane organization"/>
    <property type="evidence" value="ECO:0007669"/>
    <property type="project" value="InterPro"/>
</dbReference>
<accession>A0AAW0GVV4</accession>
<keyword evidence="1" id="KW-1133">Transmembrane helix</keyword>
<gene>
    <name evidence="2" type="ORF">QCA50_000938</name>
</gene>
<sequence length="133" mass="14087">MVNVNGVHGCGLWLILNARSQPPDTCLHTTIIVMPPSSTSSSLTVTATNVRLNSNSSPNQQPTPNSNSRIPVTPAVLRSIFASSRSILEERSISRVAFFRFTGFLLSCIAISLAASRSRAFKSGAALLGVSSV</sequence>
<keyword evidence="1" id="KW-0812">Transmembrane</keyword>
<dbReference type="Proteomes" id="UP001385951">
    <property type="component" value="Unassembled WGS sequence"/>
</dbReference>
<proteinExistence type="predicted"/>
<name>A0AAW0GVV4_9APHY</name>
<evidence type="ECO:0000313" key="2">
    <source>
        <dbReference type="EMBL" id="KAK7696284.1"/>
    </source>
</evidence>
<organism evidence="2 3">
    <name type="scientific">Cerrena zonata</name>
    <dbReference type="NCBI Taxonomy" id="2478898"/>
    <lineage>
        <taxon>Eukaryota</taxon>
        <taxon>Fungi</taxon>
        <taxon>Dikarya</taxon>
        <taxon>Basidiomycota</taxon>
        <taxon>Agaricomycotina</taxon>
        <taxon>Agaricomycetes</taxon>
        <taxon>Polyporales</taxon>
        <taxon>Cerrenaceae</taxon>
        <taxon>Cerrena</taxon>
    </lineage>
</organism>
<dbReference type="Pfam" id="PF17237">
    <property type="entry name" value="Emr1"/>
    <property type="match status" value="1"/>
</dbReference>
<dbReference type="AlphaFoldDB" id="A0AAW0GVV4"/>
<feature type="transmembrane region" description="Helical" evidence="1">
    <location>
        <begin position="97"/>
        <end position="115"/>
    </location>
</feature>
<protein>
    <submittedName>
        <fullName evidence="2">Uncharacterized protein</fullName>
    </submittedName>
</protein>
<dbReference type="EMBL" id="JASBNA010000001">
    <property type="protein sequence ID" value="KAK7696284.1"/>
    <property type="molecule type" value="Genomic_DNA"/>
</dbReference>
<comment type="caution">
    <text evidence="2">The sequence shown here is derived from an EMBL/GenBank/DDBJ whole genome shotgun (WGS) entry which is preliminary data.</text>
</comment>
<reference evidence="2 3" key="1">
    <citation type="submission" date="2022-09" db="EMBL/GenBank/DDBJ databases">
        <authorList>
            <person name="Palmer J.M."/>
        </authorList>
    </citation>
    <scope>NUCLEOTIDE SEQUENCE [LARGE SCALE GENOMIC DNA]</scope>
    <source>
        <strain evidence="2 3">DSM 7382</strain>
    </source>
</reference>
<evidence type="ECO:0000256" key="1">
    <source>
        <dbReference type="SAM" id="Phobius"/>
    </source>
</evidence>
<dbReference type="InterPro" id="IPR035195">
    <property type="entry name" value="Emr1"/>
</dbReference>
<dbReference type="GO" id="GO:0005739">
    <property type="term" value="C:mitochondrion"/>
    <property type="evidence" value="ECO:0007669"/>
    <property type="project" value="GOC"/>
</dbReference>